<sequence>MASEDMDNQFGRKLKEVLNDQSISLRKLSEKCKIDSATLSRLINGKRKATPTHIERIANALDISSGELYKAAGYNINHHSEDLHSLIDEIKADLTMAKLYDNDLSISVIEKELTHYKQFANTSEGKETVKNHFKSKLEKAGSAGPLITELQNMFSKFTMKQGTMTQLTLMGAALIYFISTVDCIPDYIFPIGYIDDAIAIKIVSHNLKLS</sequence>
<evidence type="ECO:0000256" key="2">
    <source>
        <dbReference type="ARBA" id="ARBA00022692"/>
    </source>
</evidence>
<dbReference type="Pfam" id="PF06803">
    <property type="entry name" value="DUF1232"/>
    <property type="match status" value="1"/>
</dbReference>
<dbReference type="RefSeq" id="WP_066198682.1">
    <property type="nucleotide sequence ID" value="NZ_JAFDQP010000004.1"/>
</dbReference>
<dbReference type="InterPro" id="IPR001387">
    <property type="entry name" value="Cro/C1-type_HTH"/>
</dbReference>
<dbReference type="AlphaFoldDB" id="A0A2N0ZHW0"/>
<dbReference type="SMART" id="SM00530">
    <property type="entry name" value="HTH_XRE"/>
    <property type="match status" value="1"/>
</dbReference>
<dbReference type="Pfam" id="PF01381">
    <property type="entry name" value="HTH_3"/>
    <property type="match status" value="1"/>
</dbReference>
<comment type="caution">
    <text evidence="6">The sequence shown here is derived from an EMBL/GenBank/DDBJ whole genome shotgun (WGS) entry which is preliminary data.</text>
</comment>
<dbReference type="GO" id="GO:0012505">
    <property type="term" value="C:endomembrane system"/>
    <property type="evidence" value="ECO:0007669"/>
    <property type="project" value="UniProtKB-SubCell"/>
</dbReference>
<dbReference type="InterPro" id="IPR010982">
    <property type="entry name" value="Lambda_DNA-bd_dom_sf"/>
</dbReference>
<evidence type="ECO:0000256" key="1">
    <source>
        <dbReference type="ARBA" id="ARBA00004127"/>
    </source>
</evidence>
<evidence type="ECO:0000256" key="4">
    <source>
        <dbReference type="ARBA" id="ARBA00023136"/>
    </source>
</evidence>
<evidence type="ECO:0000313" key="7">
    <source>
        <dbReference type="Proteomes" id="UP000233343"/>
    </source>
</evidence>
<protein>
    <submittedName>
        <fullName evidence="6">DNA-binding protein</fullName>
    </submittedName>
</protein>
<accession>A0A2N0ZHW0</accession>
<evidence type="ECO:0000256" key="3">
    <source>
        <dbReference type="ARBA" id="ARBA00022989"/>
    </source>
</evidence>
<dbReference type="InterPro" id="IPR010652">
    <property type="entry name" value="DUF1232"/>
</dbReference>
<feature type="domain" description="HTH cro/C1-type" evidence="5">
    <location>
        <begin position="14"/>
        <end position="68"/>
    </location>
</feature>
<name>A0A2N0ZHW0_9BACI</name>
<gene>
    <name evidence="6" type="ORF">CWS20_10105</name>
</gene>
<dbReference type="Gene3D" id="1.10.260.40">
    <property type="entry name" value="lambda repressor-like DNA-binding domains"/>
    <property type="match status" value="1"/>
</dbReference>
<dbReference type="CDD" id="cd00093">
    <property type="entry name" value="HTH_XRE"/>
    <property type="match status" value="1"/>
</dbReference>
<dbReference type="Proteomes" id="UP000233343">
    <property type="component" value="Unassembled WGS sequence"/>
</dbReference>
<dbReference type="EMBL" id="PISD01000019">
    <property type="protein sequence ID" value="PKG29109.1"/>
    <property type="molecule type" value="Genomic_DNA"/>
</dbReference>
<organism evidence="6 7">
    <name type="scientific">Cytobacillus horneckiae</name>
    <dbReference type="NCBI Taxonomy" id="549687"/>
    <lineage>
        <taxon>Bacteria</taxon>
        <taxon>Bacillati</taxon>
        <taxon>Bacillota</taxon>
        <taxon>Bacilli</taxon>
        <taxon>Bacillales</taxon>
        <taxon>Bacillaceae</taxon>
        <taxon>Cytobacillus</taxon>
    </lineage>
</organism>
<keyword evidence="2" id="KW-0812">Transmembrane</keyword>
<keyword evidence="7" id="KW-1185">Reference proteome</keyword>
<proteinExistence type="predicted"/>
<keyword evidence="6" id="KW-0238">DNA-binding</keyword>
<evidence type="ECO:0000259" key="5">
    <source>
        <dbReference type="PROSITE" id="PS50943"/>
    </source>
</evidence>
<dbReference type="GO" id="GO:0003677">
    <property type="term" value="F:DNA binding"/>
    <property type="evidence" value="ECO:0007669"/>
    <property type="project" value="UniProtKB-KW"/>
</dbReference>
<dbReference type="PROSITE" id="PS50943">
    <property type="entry name" value="HTH_CROC1"/>
    <property type="match status" value="1"/>
</dbReference>
<keyword evidence="4" id="KW-0472">Membrane</keyword>
<dbReference type="SUPFAM" id="SSF47413">
    <property type="entry name" value="lambda repressor-like DNA-binding domains"/>
    <property type="match status" value="1"/>
</dbReference>
<reference evidence="6 7" key="1">
    <citation type="journal article" date="2010" name="Int. J. Syst. Evol. Microbiol.">
        <title>Bacillus horneckiae sp. nov., isolated from a spacecraft-assembly clean room.</title>
        <authorList>
            <person name="Vaishampayan P."/>
            <person name="Probst A."/>
            <person name="Krishnamurthi S."/>
            <person name="Ghosh S."/>
            <person name="Osman S."/>
            <person name="McDowall A."/>
            <person name="Ruckmani A."/>
            <person name="Mayilraj S."/>
            <person name="Venkateswaran K."/>
        </authorList>
    </citation>
    <scope>NUCLEOTIDE SEQUENCE [LARGE SCALE GENOMIC DNA]</scope>
    <source>
        <strain evidence="7">1PO1SC</strain>
    </source>
</reference>
<keyword evidence="3" id="KW-1133">Transmembrane helix</keyword>
<evidence type="ECO:0000313" key="6">
    <source>
        <dbReference type="EMBL" id="PKG29109.1"/>
    </source>
</evidence>
<comment type="subcellular location">
    <subcellularLocation>
        <location evidence="1">Endomembrane system</location>
        <topology evidence="1">Multi-pass membrane protein</topology>
    </subcellularLocation>
</comment>